<accession>A0ABV6DEB4</accession>
<protein>
    <submittedName>
        <fullName evidence="1">Uncharacterized protein</fullName>
    </submittedName>
</protein>
<sequence>MDYQAFKRNSQKEYLGYCELKGFVYSVQIDSDKYAVVALKNGQVEVLIMYRVKYEASV</sequence>
<dbReference type="RefSeq" id="WP_377467614.1">
    <property type="nucleotide sequence ID" value="NZ_JBHLWN010000004.1"/>
</dbReference>
<dbReference type="Proteomes" id="UP001589776">
    <property type="component" value="Unassembled WGS sequence"/>
</dbReference>
<proteinExistence type="predicted"/>
<comment type="caution">
    <text evidence="1">The sequence shown here is derived from an EMBL/GenBank/DDBJ whole genome shotgun (WGS) entry which is preliminary data.</text>
</comment>
<organism evidence="1 2">
    <name type="scientific">Paenibacillus chartarius</name>
    <dbReference type="NCBI Taxonomy" id="747481"/>
    <lineage>
        <taxon>Bacteria</taxon>
        <taxon>Bacillati</taxon>
        <taxon>Bacillota</taxon>
        <taxon>Bacilli</taxon>
        <taxon>Bacillales</taxon>
        <taxon>Paenibacillaceae</taxon>
        <taxon>Paenibacillus</taxon>
    </lineage>
</organism>
<keyword evidence="2" id="KW-1185">Reference proteome</keyword>
<evidence type="ECO:0000313" key="2">
    <source>
        <dbReference type="Proteomes" id="UP001589776"/>
    </source>
</evidence>
<reference evidence="1 2" key="1">
    <citation type="submission" date="2024-09" db="EMBL/GenBank/DDBJ databases">
        <authorList>
            <person name="Sun Q."/>
            <person name="Mori K."/>
        </authorList>
    </citation>
    <scope>NUCLEOTIDE SEQUENCE [LARGE SCALE GENOMIC DNA]</scope>
    <source>
        <strain evidence="1 2">CCM 7759</strain>
    </source>
</reference>
<gene>
    <name evidence="1" type="ORF">ACFFK0_00705</name>
</gene>
<evidence type="ECO:0000313" key="1">
    <source>
        <dbReference type="EMBL" id="MFC0210976.1"/>
    </source>
</evidence>
<dbReference type="EMBL" id="JBHLWN010000004">
    <property type="protein sequence ID" value="MFC0210976.1"/>
    <property type="molecule type" value="Genomic_DNA"/>
</dbReference>
<name>A0ABV6DEB4_9BACL</name>